<dbReference type="Proteomes" id="UP000250266">
    <property type="component" value="Unassembled WGS sequence"/>
</dbReference>
<dbReference type="PANTHER" id="PTHR13847">
    <property type="entry name" value="SARCOSINE DEHYDROGENASE-RELATED"/>
    <property type="match status" value="1"/>
</dbReference>
<dbReference type="InterPro" id="IPR006076">
    <property type="entry name" value="FAD-dep_OxRdtase"/>
</dbReference>
<evidence type="ECO:0000259" key="1">
    <source>
        <dbReference type="Pfam" id="PF01266"/>
    </source>
</evidence>
<name>A0A8E2JKK0_9PEZI</name>
<dbReference type="AlphaFoldDB" id="A0A8E2JKK0"/>
<dbReference type="SUPFAM" id="SSF51905">
    <property type="entry name" value="FAD/NAD(P)-binding domain"/>
    <property type="match status" value="1"/>
</dbReference>
<protein>
    <submittedName>
        <fullName evidence="2">FAD dependent oxidoreductase</fullName>
    </submittedName>
</protein>
<dbReference type="Pfam" id="PF01266">
    <property type="entry name" value="DAO"/>
    <property type="match status" value="1"/>
</dbReference>
<evidence type="ECO:0000313" key="3">
    <source>
        <dbReference type="Proteomes" id="UP000250266"/>
    </source>
</evidence>
<reference evidence="2 3" key="1">
    <citation type="journal article" date="2016" name="Nat. Commun.">
        <title>Ectomycorrhizal ecology is imprinted in the genome of the dominant symbiotic fungus Cenococcum geophilum.</title>
        <authorList>
            <consortium name="DOE Joint Genome Institute"/>
            <person name="Peter M."/>
            <person name="Kohler A."/>
            <person name="Ohm R.A."/>
            <person name="Kuo A."/>
            <person name="Krutzmann J."/>
            <person name="Morin E."/>
            <person name="Arend M."/>
            <person name="Barry K.W."/>
            <person name="Binder M."/>
            <person name="Choi C."/>
            <person name="Clum A."/>
            <person name="Copeland A."/>
            <person name="Grisel N."/>
            <person name="Haridas S."/>
            <person name="Kipfer T."/>
            <person name="LaButti K."/>
            <person name="Lindquist E."/>
            <person name="Lipzen A."/>
            <person name="Maire R."/>
            <person name="Meier B."/>
            <person name="Mihaltcheva S."/>
            <person name="Molinier V."/>
            <person name="Murat C."/>
            <person name="Poggeler S."/>
            <person name="Quandt C.A."/>
            <person name="Sperisen C."/>
            <person name="Tritt A."/>
            <person name="Tisserant E."/>
            <person name="Crous P.W."/>
            <person name="Henrissat B."/>
            <person name="Nehls U."/>
            <person name="Egli S."/>
            <person name="Spatafora J.W."/>
            <person name="Grigoriev I.V."/>
            <person name="Martin F.M."/>
        </authorList>
    </citation>
    <scope>NUCLEOTIDE SEQUENCE [LARGE SCALE GENOMIC DNA]</scope>
    <source>
        <strain evidence="2 3">CBS 459.81</strain>
    </source>
</reference>
<dbReference type="PANTHER" id="PTHR13847:SF185">
    <property type="entry name" value="FAD DEPENDENT OXIDOREDUCTASE SUPERFAMILY (AFU_ORTHOLOGUE AFUA_3G02360)"/>
    <property type="match status" value="1"/>
</dbReference>
<sequence>MSNTVILGAGIIGCSTAFYLSQSSRIQAQSIHLIEPSPELFYCASGLAGGFLAADWFAPSVAPLGALSFKLHKELADKYNGKKRWGYSLSTGTSLSQDSDVVGGSGEDFLRNGTSRAQAAGARPPIDTNGPSWLTTTEGASLEVISRENSTAQIDPLRFCRFLLDECLARGVQLHHPAKAISVSKDSKDKLASVRICAADGTETDLPCTRLVIAAGSWAPKVFSMLFPSASTRIPIAPLAGHSLLLKNPRYNPEDEEKGCHAVFATDTLGFSPELFSRVGGEIYIAGLNSTQIGLPEVATDIQINEQAMKQLKDCAAVMLGLQDGEGLHVLRESLCFRPVTSSGRPIISRVADEKLGGGISTREGSEGGVFVAAGHGAWGISQAPATGLCMAELVEGLPTSANIKALALP</sequence>
<dbReference type="OrthoDB" id="498204at2759"/>
<dbReference type="GO" id="GO:0005770">
    <property type="term" value="C:late endosome"/>
    <property type="evidence" value="ECO:0007669"/>
    <property type="project" value="TreeGrafter"/>
</dbReference>
<dbReference type="GO" id="GO:0005829">
    <property type="term" value="C:cytosol"/>
    <property type="evidence" value="ECO:0007669"/>
    <property type="project" value="GOC"/>
</dbReference>
<dbReference type="EMBL" id="KV744813">
    <property type="protein sequence ID" value="OCK85832.1"/>
    <property type="molecule type" value="Genomic_DNA"/>
</dbReference>
<dbReference type="GO" id="GO:0042147">
    <property type="term" value="P:retrograde transport, endosome to Golgi"/>
    <property type="evidence" value="ECO:0007669"/>
    <property type="project" value="TreeGrafter"/>
</dbReference>
<proteinExistence type="predicted"/>
<dbReference type="Gene3D" id="3.50.50.60">
    <property type="entry name" value="FAD/NAD(P)-binding domain"/>
    <property type="match status" value="1"/>
</dbReference>
<evidence type="ECO:0000313" key="2">
    <source>
        <dbReference type="EMBL" id="OCK85832.1"/>
    </source>
</evidence>
<organism evidence="2 3">
    <name type="scientific">Lepidopterella palustris CBS 459.81</name>
    <dbReference type="NCBI Taxonomy" id="1314670"/>
    <lineage>
        <taxon>Eukaryota</taxon>
        <taxon>Fungi</taxon>
        <taxon>Dikarya</taxon>
        <taxon>Ascomycota</taxon>
        <taxon>Pezizomycotina</taxon>
        <taxon>Dothideomycetes</taxon>
        <taxon>Pleosporomycetidae</taxon>
        <taxon>Mytilinidiales</taxon>
        <taxon>Argynnaceae</taxon>
        <taxon>Lepidopterella</taxon>
    </lineage>
</organism>
<accession>A0A8E2JKK0</accession>
<feature type="domain" description="FAD dependent oxidoreductase" evidence="1">
    <location>
        <begin position="5"/>
        <end position="394"/>
    </location>
</feature>
<dbReference type="InterPro" id="IPR036188">
    <property type="entry name" value="FAD/NAD-bd_sf"/>
</dbReference>
<gene>
    <name evidence="2" type="ORF">K432DRAFT_413088</name>
</gene>
<dbReference type="Gene3D" id="3.30.9.10">
    <property type="entry name" value="D-Amino Acid Oxidase, subunit A, domain 2"/>
    <property type="match status" value="1"/>
</dbReference>
<keyword evidence="3" id="KW-1185">Reference proteome</keyword>